<evidence type="ECO:0000259" key="1">
    <source>
        <dbReference type="Pfam" id="PF01431"/>
    </source>
</evidence>
<evidence type="ECO:0000313" key="2">
    <source>
        <dbReference type="EMBL" id="OXU30606.1"/>
    </source>
</evidence>
<dbReference type="PANTHER" id="PTHR11733">
    <property type="entry name" value="ZINC METALLOPROTEASE FAMILY M13 NEPRILYSIN-RELATED"/>
    <property type="match status" value="1"/>
</dbReference>
<dbReference type="Pfam" id="PF01431">
    <property type="entry name" value="Peptidase_M13"/>
    <property type="match status" value="1"/>
</dbReference>
<organism evidence="2 3">
    <name type="scientific">Trichomalopsis sarcophagae</name>
    <dbReference type="NCBI Taxonomy" id="543379"/>
    <lineage>
        <taxon>Eukaryota</taxon>
        <taxon>Metazoa</taxon>
        <taxon>Ecdysozoa</taxon>
        <taxon>Arthropoda</taxon>
        <taxon>Hexapoda</taxon>
        <taxon>Insecta</taxon>
        <taxon>Pterygota</taxon>
        <taxon>Neoptera</taxon>
        <taxon>Endopterygota</taxon>
        <taxon>Hymenoptera</taxon>
        <taxon>Apocrita</taxon>
        <taxon>Proctotrupomorpha</taxon>
        <taxon>Chalcidoidea</taxon>
        <taxon>Pteromalidae</taxon>
        <taxon>Pteromalinae</taxon>
        <taxon>Trichomalopsis</taxon>
    </lineage>
</organism>
<dbReference type="STRING" id="543379.A0A232FIN9"/>
<protein>
    <recommendedName>
        <fullName evidence="1">Peptidase M13 C-terminal domain-containing protein</fullName>
    </recommendedName>
</protein>
<dbReference type="PANTHER" id="PTHR11733:SF224">
    <property type="entry name" value="NEPRILYSIN-2"/>
    <property type="match status" value="1"/>
</dbReference>
<proteinExistence type="predicted"/>
<dbReference type="PROSITE" id="PS51885">
    <property type="entry name" value="NEPRILYSIN"/>
    <property type="match status" value="1"/>
</dbReference>
<dbReference type="Gene3D" id="3.40.390.10">
    <property type="entry name" value="Collagenase (Catalytic Domain)"/>
    <property type="match status" value="1"/>
</dbReference>
<sequence length="245" mass="28412">MFVRNFDKNVKNEVSELVSDLKSRTRATIQNVSNSINQLCKVYDSIIHVTNISRYSYLRWIKQLEKQLWKSLIDDRYISLSSYKLLPAGILRGHFFQSDLPKYAQCMIQKYNYTVEEVGEKVTFGKDYFLKYKFTMGLGDESITENITDNDGIKSVNMLTSNDNVKEPCLPNLDYTPQQTFWISAANVWCTKVKDDVLRRMVQDGVHSPNIVRVSVTFSNMEEFARDFQCKTGSKMDPENRCSVL</sequence>
<keyword evidence="3" id="KW-1185">Reference proteome</keyword>
<dbReference type="SUPFAM" id="SSF55486">
    <property type="entry name" value="Metalloproteases ('zincins'), catalytic domain"/>
    <property type="match status" value="1"/>
</dbReference>
<feature type="domain" description="Peptidase M13 C-terminal" evidence="1">
    <location>
        <begin position="103"/>
        <end position="244"/>
    </location>
</feature>
<evidence type="ECO:0000313" key="3">
    <source>
        <dbReference type="Proteomes" id="UP000215335"/>
    </source>
</evidence>
<dbReference type="EMBL" id="NNAY01000143">
    <property type="protein sequence ID" value="OXU30606.1"/>
    <property type="molecule type" value="Genomic_DNA"/>
</dbReference>
<accession>A0A232FIN9</accession>
<dbReference type="InterPro" id="IPR000718">
    <property type="entry name" value="Peptidase_M13"/>
</dbReference>
<name>A0A232FIN9_9HYME</name>
<dbReference type="OrthoDB" id="6475849at2759"/>
<dbReference type="InterPro" id="IPR024079">
    <property type="entry name" value="MetalloPept_cat_dom_sf"/>
</dbReference>
<comment type="caution">
    <text evidence="2">The sequence shown here is derived from an EMBL/GenBank/DDBJ whole genome shotgun (WGS) entry which is preliminary data.</text>
</comment>
<dbReference type="AlphaFoldDB" id="A0A232FIN9"/>
<dbReference type="GO" id="GO:0016485">
    <property type="term" value="P:protein processing"/>
    <property type="evidence" value="ECO:0007669"/>
    <property type="project" value="TreeGrafter"/>
</dbReference>
<reference evidence="2 3" key="1">
    <citation type="journal article" date="2017" name="Curr. Biol.">
        <title>The Evolution of Venom by Co-option of Single-Copy Genes.</title>
        <authorList>
            <person name="Martinson E.O."/>
            <person name="Mrinalini"/>
            <person name="Kelkar Y.D."/>
            <person name="Chang C.H."/>
            <person name="Werren J.H."/>
        </authorList>
    </citation>
    <scope>NUCLEOTIDE SEQUENCE [LARGE SCALE GENOMIC DNA]</scope>
    <source>
        <strain evidence="2 3">Alberta</strain>
        <tissue evidence="2">Whole body</tissue>
    </source>
</reference>
<dbReference type="InterPro" id="IPR018497">
    <property type="entry name" value="Peptidase_M13_C"/>
</dbReference>
<dbReference type="GO" id="GO:0004222">
    <property type="term" value="F:metalloendopeptidase activity"/>
    <property type="evidence" value="ECO:0007669"/>
    <property type="project" value="InterPro"/>
</dbReference>
<dbReference type="Proteomes" id="UP000215335">
    <property type="component" value="Unassembled WGS sequence"/>
</dbReference>
<dbReference type="GO" id="GO:0005886">
    <property type="term" value="C:plasma membrane"/>
    <property type="evidence" value="ECO:0007669"/>
    <property type="project" value="TreeGrafter"/>
</dbReference>
<gene>
    <name evidence="2" type="ORF">TSAR_007818</name>
</gene>